<gene>
    <name evidence="2" type="ORF">WAK64_13555</name>
</gene>
<proteinExistence type="predicted"/>
<keyword evidence="2" id="KW-0503">Monooxygenase</keyword>
<feature type="domain" description="ABM" evidence="1">
    <location>
        <begin position="2"/>
        <end position="91"/>
    </location>
</feature>
<comment type="caution">
    <text evidence="2">The sequence shown here is derived from an EMBL/GenBank/DDBJ whole genome shotgun (WGS) entry which is preliminary data.</text>
</comment>
<organism evidence="2 3">
    <name type="scientific">Bacillus spongiae</name>
    <dbReference type="NCBI Taxonomy" id="2683610"/>
    <lineage>
        <taxon>Bacteria</taxon>
        <taxon>Bacillati</taxon>
        <taxon>Bacillota</taxon>
        <taxon>Bacilli</taxon>
        <taxon>Bacillales</taxon>
        <taxon>Bacillaceae</taxon>
        <taxon>Bacillus</taxon>
    </lineage>
</organism>
<dbReference type="InterPro" id="IPR007138">
    <property type="entry name" value="ABM_dom"/>
</dbReference>
<keyword evidence="3" id="KW-1185">Reference proteome</keyword>
<protein>
    <submittedName>
        <fullName evidence="2">Quinol monooxygenase</fullName>
        <ecNumber evidence="2">1.-.-.-</ecNumber>
    </submittedName>
</protein>
<name>A0ABU8HFX5_9BACI</name>
<dbReference type="InterPro" id="IPR011008">
    <property type="entry name" value="Dimeric_a/b-barrel"/>
</dbReference>
<dbReference type="Proteomes" id="UP001312865">
    <property type="component" value="Unassembled WGS sequence"/>
</dbReference>
<sequence length="99" mass="11218">MIIIHATIQVNPTKEHTFMEEVQSLISASRAESGNISYDLMKDTEKDGVYTMVEVWKDFEAVQSHNVSEHFTYFTGKASEYLTAPLDAKVFEAKAVEKL</sequence>
<evidence type="ECO:0000313" key="3">
    <source>
        <dbReference type="Proteomes" id="UP001312865"/>
    </source>
</evidence>
<reference evidence="2 3" key="1">
    <citation type="journal article" date="2018" name="J. Microbiol.">
        <title>Bacillus spongiae sp. nov., isolated from sponge of Jeju Island.</title>
        <authorList>
            <person name="Lee G.E."/>
            <person name="Im W.T."/>
            <person name="Park J.S."/>
        </authorList>
    </citation>
    <scope>NUCLEOTIDE SEQUENCE [LARGE SCALE GENOMIC DNA]</scope>
    <source>
        <strain evidence="2 3">135PIL107-10</strain>
    </source>
</reference>
<dbReference type="PROSITE" id="PS51725">
    <property type="entry name" value="ABM"/>
    <property type="match status" value="1"/>
</dbReference>
<evidence type="ECO:0000259" key="1">
    <source>
        <dbReference type="PROSITE" id="PS51725"/>
    </source>
</evidence>
<dbReference type="GO" id="GO:0004497">
    <property type="term" value="F:monooxygenase activity"/>
    <property type="evidence" value="ECO:0007669"/>
    <property type="project" value="UniProtKB-KW"/>
</dbReference>
<accession>A0ABU8HFX5</accession>
<dbReference type="RefSeq" id="WP_336587519.1">
    <property type="nucleotide sequence ID" value="NZ_JBBAXC010000010.1"/>
</dbReference>
<dbReference type="EMBL" id="JBBAXC010000010">
    <property type="protein sequence ID" value="MEI5908081.1"/>
    <property type="molecule type" value="Genomic_DNA"/>
</dbReference>
<dbReference type="PANTHER" id="PTHR33336:SF3">
    <property type="entry name" value="ABM DOMAIN-CONTAINING PROTEIN"/>
    <property type="match status" value="1"/>
</dbReference>
<keyword evidence="2" id="KW-0560">Oxidoreductase</keyword>
<dbReference type="EC" id="1.-.-.-" evidence="2"/>
<dbReference type="InterPro" id="IPR050744">
    <property type="entry name" value="AI-2_Isomerase_LsrG"/>
</dbReference>
<evidence type="ECO:0000313" key="2">
    <source>
        <dbReference type="EMBL" id="MEI5908081.1"/>
    </source>
</evidence>
<dbReference type="SUPFAM" id="SSF54909">
    <property type="entry name" value="Dimeric alpha+beta barrel"/>
    <property type="match status" value="1"/>
</dbReference>
<dbReference type="PANTHER" id="PTHR33336">
    <property type="entry name" value="QUINOL MONOOXYGENASE YGIN-RELATED"/>
    <property type="match status" value="1"/>
</dbReference>
<dbReference type="Pfam" id="PF03992">
    <property type="entry name" value="ABM"/>
    <property type="match status" value="1"/>
</dbReference>
<dbReference type="Gene3D" id="3.30.70.100">
    <property type="match status" value="1"/>
</dbReference>